<dbReference type="GO" id="GO:0005739">
    <property type="term" value="C:mitochondrion"/>
    <property type="evidence" value="ECO:0007669"/>
    <property type="project" value="TreeGrafter"/>
</dbReference>
<dbReference type="EMBL" id="LASV01000202">
    <property type="protein sequence ID" value="KKA21114.1"/>
    <property type="molecule type" value="Genomic_DNA"/>
</dbReference>
<feature type="domain" description="Saccharopine dehydrogenase NADP binding" evidence="3">
    <location>
        <begin position="45"/>
        <end position="89"/>
    </location>
</feature>
<dbReference type="OrthoDB" id="10268090at2759"/>
<dbReference type="InterPro" id="IPR005097">
    <property type="entry name" value="Sacchrp_dh_NADP-bd"/>
</dbReference>
<gene>
    <name evidence="4" type="ORF">T310_4860</name>
</gene>
<keyword evidence="2" id="KW-0472">Membrane</keyword>
<dbReference type="GeneID" id="25317207"/>
<comment type="similarity">
    <text evidence="1">Belongs to the saccharopine dehydrogenase family.</text>
</comment>
<dbReference type="AlphaFoldDB" id="A0A0F4YS80"/>
<name>A0A0F4YS80_RASE3</name>
<dbReference type="GO" id="GO:0009247">
    <property type="term" value="P:glycolipid biosynthetic process"/>
    <property type="evidence" value="ECO:0007669"/>
    <property type="project" value="TreeGrafter"/>
</dbReference>
<dbReference type="Gene3D" id="3.40.50.720">
    <property type="entry name" value="NAD(P)-binding Rossmann-like Domain"/>
    <property type="match status" value="1"/>
</dbReference>
<keyword evidence="5" id="KW-1185">Reference proteome</keyword>
<evidence type="ECO:0000313" key="4">
    <source>
        <dbReference type="EMBL" id="KKA21114.1"/>
    </source>
</evidence>
<accession>A0A0F4YS80</accession>
<evidence type="ECO:0000256" key="2">
    <source>
        <dbReference type="SAM" id="Phobius"/>
    </source>
</evidence>
<dbReference type="PANTHER" id="PTHR12286:SF5">
    <property type="entry name" value="SACCHAROPINE DEHYDROGENASE-LIKE OXIDOREDUCTASE"/>
    <property type="match status" value="1"/>
</dbReference>
<reference evidence="4 5" key="1">
    <citation type="submission" date="2015-04" db="EMBL/GenBank/DDBJ databases">
        <authorList>
            <person name="Heijne W.H."/>
            <person name="Fedorova N.D."/>
            <person name="Nierman W.C."/>
            <person name="Vollebregt A.W."/>
            <person name="Zhao Z."/>
            <person name="Wu L."/>
            <person name="Kumar M."/>
            <person name="Stam H."/>
            <person name="van den Berg M.A."/>
            <person name="Pel H.J."/>
        </authorList>
    </citation>
    <scope>NUCLEOTIDE SEQUENCE [LARGE SCALE GENOMIC DNA]</scope>
    <source>
        <strain evidence="4 5">CBS 393.64</strain>
    </source>
</reference>
<evidence type="ECO:0000256" key="1">
    <source>
        <dbReference type="ARBA" id="ARBA00038048"/>
    </source>
</evidence>
<evidence type="ECO:0000313" key="5">
    <source>
        <dbReference type="Proteomes" id="UP000053958"/>
    </source>
</evidence>
<keyword evidence="2" id="KW-0812">Transmembrane</keyword>
<dbReference type="InterPro" id="IPR036291">
    <property type="entry name" value="NAD(P)-bd_dom_sf"/>
</dbReference>
<dbReference type="Pfam" id="PF03435">
    <property type="entry name" value="Sacchrp_dh_NADP"/>
    <property type="match status" value="1"/>
</dbReference>
<feature type="transmembrane region" description="Helical" evidence="2">
    <location>
        <begin position="234"/>
        <end position="253"/>
    </location>
</feature>
<dbReference type="InterPro" id="IPR051276">
    <property type="entry name" value="Saccharopine_DH-like_oxidrdct"/>
</dbReference>
<dbReference type="SUPFAM" id="SSF51735">
    <property type="entry name" value="NAD(P)-binding Rossmann-fold domains"/>
    <property type="match status" value="1"/>
</dbReference>
<dbReference type="GO" id="GO:0005886">
    <property type="term" value="C:plasma membrane"/>
    <property type="evidence" value="ECO:0007669"/>
    <property type="project" value="TreeGrafter"/>
</dbReference>
<proteinExistence type="inferred from homology"/>
<sequence>MAADKEFDLVLLGPTGYTGKLTAEHIVRHFPTNLKWALIITDQLNSEVMDSLVRRTRVVINCVGPYHLYSTPVVEACAKNGTHYVDVLIIPSVGLESAPPDILAWAVVNLIRTKLSANPAEVVGSIYDIKAAGASGGTLNTMLTTIETVKLSDLAKLADPYALAASPSPPTRVIPRKSLAELILGVRSVSDLGTLTTSPSGHNDETIVNRSSTLLPDFYGPSFSYRHFLHVRNAFIGVAFHYALTIGIALLLLPPVRWIVRQFVYAPGQGPTKEESRNDMVEFRTVATVDQKGEGRPSRAIGSLSFQGSMYALTGVTVSEAARVILEHENEVRQVSGGGIVTPATLGQNYLDRLEKAGFRIQTKLLD</sequence>
<comment type="caution">
    <text evidence="4">The sequence shown here is derived from an EMBL/GenBank/DDBJ whole genome shotgun (WGS) entry which is preliminary data.</text>
</comment>
<dbReference type="Proteomes" id="UP000053958">
    <property type="component" value="Unassembled WGS sequence"/>
</dbReference>
<keyword evidence="2" id="KW-1133">Transmembrane helix</keyword>
<organism evidence="4 5">
    <name type="scientific">Rasamsonia emersonii (strain ATCC 16479 / CBS 393.64 / IMI 116815)</name>
    <dbReference type="NCBI Taxonomy" id="1408163"/>
    <lineage>
        <taxon>Eukaryota</taxon>
        <taxon>Fungi</taxon>
        <taxon>Dikarya</taxon>
        <taxon>Ascomycota</taxon>
        <taxon>Pezizomycotina</taxon>
        <taxon>Eurotiomycetes</taxon>
        <taxon>Eurotiomycetidae</taxon>
        <taxon>Eurotiales</taxon>
        <taxon>Trichocomaceae</taxon>
        <taxon>Rasamsonia</taxon>
    </lineage>
</organism>
<evidence type="ECO:0000259" key="3">
    <source>
        <dbReference type="Pfam" id="PF03435"/>
    </source>
</evidence>
<protein>
    <recommendedName>
        <fullName evidence="3">Saccharopine dehydrogenase NADP binding domain-containing protein</fullName>
    </recommendedName>
</protein>
<dbReference type="PANTHER" id="PTHR12286">
    <property type="entry name" value="SACCHAROPINE DEHYDROGENASE-LIKE OXIDOREDUCTASE"/>
    <property type="match status" value="1"/>
</dbReference>
<dbReference type="RefSeq" id="XP_013327726.1">
    <property type="nucleotide sequence ID" value="XM_013472272.1"/>
</dbReference>
<dbReference type="GO" id="GO:0005811">
    <property type="term" value="C:lipid droplet"/>
    <property type="evidence" value="ECO:0007669"/>
    <property type="project" value="TreeGrafter"/>
</dbReference>